<comment type="catalytic activity">
    <reaction evidence="7 8">
        <text>(R)-pantoate + beta-alanine + ATP = (R)-pantothenate + AMP + diphosphate + H(+)</text>
        <dbReference type="Rhea" id="RHEA:10912"/>
        <dbReference type="ChEBI" id="CHEBI:15378"/>
        <dbReference type="ChEBI" id="CHEBI:15980"/>
        <dbReference type="ChEBI" id="CHEBI:29032"/>
        <dbReference type="ChEBI" id="CHEBI:30616"/>
        <dbReference type="ChEBI" id="CHEBI:33019"/>
        <dbReference type="ChEBI" id="CHEBI:57966"/>
        <dbReference type="ChEBI" id="CHEBI:456215"/>
        <dbReference type="EC" id="6.3.2.1"/>
    </reaction>
</comment>
<evidence type="ECO:0000256" key="1">
    <source>
        <dbReference type="ARBA" id="ARBA00004990"/>
    </source>
</evidence>
<dbReference type="GO" id="GO:0015940">
    <property type="term" value="P:pantothenate biosynthetic process"/>
    <property type="evidence" value="ECO:0007669"/>
    <property type="project" value="UniProtKB-UniRule"/>
</dbReference>
<feature type="binding site" evidence="8">
    <location>
        <begin position="147"/>
        <end position="150"/>
    </location>
    <ligand>
        <name>ATP</name>
        <dbReference type="ChEBI" id="CHEBI:30616"/>
    </ligand>
</feature>
<dbReference type="GO" id="GO:0005524">
    <property type="term" value="F:ATP binding"/>
    <property type="evidence" value="ECO:0007669"/>
    <property type="project" value="UniProtKB-KW"/>
</dbReference>
<dbReference type="SUPFAM" id="SSF52374">
    <property type="entry name" value="Nucleotidylyl transferase"/>
    <property type="match status" value="1"/>
</dbReference>
<dbReference type="NCBIfam" id="TIGR00018">
    <property type="entry name" value="panC"/>
    <property type="match status" value="1"/>
</dbReference>
<keyword evidence="5 8" id="KW-0547">Nucleotide-binding</keyword>
<keyword evidence="8" id="KW-0963">Cytoplasm</keyword>
<comment type="subunit">
    <text evidence="8">Homodimer.</text>
</comment>
<feature type="active site" description="Proton donor" evidence="8">
    <location>
        <position position="37"/>
    </location>
</feature>
<dbReference type="GO" id="GO:0005829">
    <property type="term" value="C:cytosol"/>
    <property type="evidence" value="ECO:0007669"/>
    <property type="project" value="TreeGrafter"/>
</dbReference>
<dbReference type="AlphaFoldDB" id="A0A0S8K127"/>
<evidence type="ECO:0000256" key="4">
    <source>
        <dbReference type="ARBA" id="ARBA00022655"/>
    </source>
</evidence>
<dbReference type="InterPro" id="IPR042176">
    <property type="entry name" value="Pantoate_ligase_C"/>
</dbReference>
<evidence type="ECO:0000313" key="10">
    <source>
        <dbReference type="Proteomes" id="UP000050975"/>
    </source>
</evidence>
<dbReference type="HAMAP" id="MF_00158">
    <property type="entry name" value="PanC"/>
    <property type="match status" value="1"/>
</dbReference>
<reference evidence="9 10" key="1">
    <citation type="journal article" date="2015" name="Microbiome">
        <title>Genomic resolution of linkages in carbon, nitrogen, and sulfur cycling among widespread estuary sediment bacteria.</title>
        <authorList>
            <person name="Baker B.J."/>
            <person name="Lazar C.S."/>
            <person name="Teske A.P."/>
            <person name="Dick G.J."/>
        </authorList>
    </citation>
    <scope>NUCLEOTIDE SEQUENCE [LARGE SCALE GENOMIC DNA]</scope>
    <source>
        <strain evidence="9">SM1_77</strain>
    </source>
</reference>
<evidence type="ECO:0000256" key="8">
    <source>
        <dbReference type="HAMAP-Rule" id="MF_00158"/>
    </source>
</evidence>
<evidence type="ECO:0000256" key="7">
    <source>
        <dbReference type="ARBA" id="ARBA00048258"/>
    </source>
</evidence>
<evidence type="ECO:0000256" key="6">
    <source>
        <dbReference type="ARBA" id="ARBA00022840"/>
    </source>
</evidence>
<dbReference type="Pfam" id="PF02569">
    <property type="entry name" value="Pantoate_ligase"/>
    <property type="match status" value="1"/>
</dbReference>
<feature type="binding site" evidence="8">
    <location>
        <position position="176"/>
    </location>
    <ligand>
        <name>ATP</name>
        <dbReference type="ChEBI" id="CHEBI:30616"/>
    </ligand>
</feature>
<gene>
    <name evidence="8" type="primary">panC</name>
    <name evidence="9" type="ORF">AMJ74_03070</name>
</gene>
<dbReference type="PATRIC" id="fig|1703778.3.peg.257"/>
<keyword evidence="4 8" id="KW-0566">Pantothenate biosynthesis</keyword>
<dbReference type="FunFam" id="3.40.50.620:FF:000013">
    <property type="entry name" value="Pantothenate synthetase"/>
    <property type="match status" value="1"/>
</dbReference>
<dbReference type="UniPathway" id="UPA00028">
    <property type="reaction ID" value="UER00005"/>
</dbReference>
<name>A0A0S8K127_UNCW3</name>
<dbReference type="EMBL" id="LJVE01000043">
    <property type="protein sequence ID" value="KPL14597.1"/>
    <property type="molecule type" value="Genomic_DNA"/>
</dbReference>
<accession>A0A0S8K127</accession>
<keyword evidence="3 8" id="KW-0436">Ligase</keyword>
<evidence type="ECO:0000256" key="5">
    <source>
        <dbReference type="ARBA" id="ARBA00022741"/>
    </source>
</evidence>
<organism evidence="9 10">
    <name type="scientific">candidate division WOR_3 bacterium SM1_77</name>
    <dbReference type="NCBI Taxonomy" id="1703778"/>
    <lineage>
        <taxon>Bacteria</taxon>
        <taxon>Bacteria division WOR-3</taxon>
    </lineage>
</organism>
<feature type="binding site" evidence="8">
    <location>
        <position position="61"/>
    </location>
    <ligand>
        <name>beta-alanine</name>
        <dbReference type="ChEBI" id="CHEBI:57966"/>
    </ligand>
</feature>
<dbReference type="InterPro" id="IPR004821">
    <property type="entry name" value="Cyt_trans-like"/>
</dbReference>
<dbReference type="FunFam" id="3.30.1300.10:FF:000001">
    <property type="entry name" value="Pantothenate synthetase"/>
    <property type="match status" value="1"/>
</dbReference>
<keyword evidence="6 8" id="KW-0067">ATP-binding</keyword>
<evidence type="ECO:0000313" key="9">
    <source>
        <dbReference type="EMBL" id="KPL14597.1"/>
    </source>
</evidence>
<feature type="binding site" evidence="8">
    <location>
        <position position="153"/>
    </location>
    <ligand>
        <name>(R)-pantoate</name>
        <dbReference type="ChEBI" id="CHEBI:15980"/>
    </ligand>
</feature>
<dbReference type="InterPro" id="IPR014729">
    <property type="entry name" value="Rossmann-like_a/b/a_fold"/>
</dbReference>
<comment type="function">
    <text evidence="8">Catalyzes the condensation of pantoate with beta-alanine in an ATP-dependent reaction via a pantoyl-adenylate intermediate.</text>
</comment>
<feature type="binding site" evidence="8">
    <location>
        <position position="61"/>
    </location>
    <ligand>
        <name>(R)-pantoate</name>
        <dbReference type="ChEBI" id="CHEBI:15980"/>
    </ligand>
</feature>
<dbReference type="PANTHER" id="PTHR21299">
    <property type="entry name" value="CYTIDYLATE KINASE/PANTOATE-BETA-ALANINE LIGASE"/>
    <property type="match status" value="1"/>
</dbReference>
<comment type="pathway">
    <text evidence="1 8">Cofactor biosynthesis; (R)-pantothenate biosynthesis; (R)-pantothenate from (R)-pantoate and beta-alanine: step 1/1.</text>
</comment>
<dbReference type="NCBIfam" id="TIGR00125">
    <property type="entry name" value="cyt_tran_rel"/>
    <property type="match status" value="1"/>
</dbReference>
<dbReference type="CDD" id="cd00560">
    <property type="entry name" value="PanC"/>
    <property type="match status" value="1"/>
</dbReference>
<feature type="binding site" evidence="8">
    <location>
        <begin position="30"/>
        <end position="37"/>
    </location>
    <ligand>
        <name>ATP</name>
        <dbReference type="ChEBI" id="CHEBI:30616"/>
    </ligand>
</feature>
<sequence length="278" mass="31589">MRLVNSVSQVKKIITSIKKKGDRIGLVPTMGYLHDGHLSLVRTARRKCDFLIVSVFVNPAQFGPKEDFHKYPRNLRRDLRLLRKEGVDLVFNPPAKAMYPEGFRTYVEVRDWSKLLCGASRPIHFRGVTTVVLKLFNILQPDIAVFGGKDYQQAVIIKKMVKDLNLSVKVMTGKIVREPDGLAMSSRNTYLSENERKNAVVLYESLKWLKQAYIKGLRDPKLAKNKIASMIKNKKGTIDYIALVDKSTLEPVSKLRKGTLIALAVFFGRTRLIDNTTL</sequence>
<protein>
    <recommendedName>
        <fullName evidence="8">Pantothenate synthetase</fullName>
        <shortName evidence="8">PS</shortName>
        <ecNumber evidence="8">6.3.2.1</ecNumber>
    </recommendedName>
    <alternativeName>
        <fullName evidence="8">Pantoate--beta-alanine ligase</fullName>
    </alternativeName>
    <alternativeName>
        <fullName evidence="8">Pantoate-activating enzyme</fullName>
    </alternativeName>
</protein>
<evidence type="ECO:0000256" key="3">
    <source>
        <dbReference type="ARBA" id="ARBA00022598"/>
    </source>
</evidence>
<dbReference type="EC" id="6.3.2.1" evidence="8"/>
<proteinExistence type="inferred from homology"/>
<comment type="miscellaneous">
    <text evidence="8">The reaction proceeds by a bi uni uni bi ping pong mechanism.</text>
</comment>
<dbReference type="Gene3D" id="3.30.1300.10">
    <property type="entry name" value="Pantoate-beta-alanine ligase, C-terminal domain"/>
    <property type="match status" value="1"/>
</dbReference>
<dbReference type="InterPro" id="IPR003721">
    <property type="entry name" value="Pantoate_ligase"/>
</dbReference>
<dbReference type="Gene3D" id="3.40.50.620">
    <property type="entry name" value="HUPs"/>
    <property type="match status" value="1"/>
</dbReference>
<dbReference type="Proteomes" id="UP000050975">
    <property type="component" value="Unassembled WGS sequence"/>
</dbReference>
<comment type="caution">
    <text evidence="9">The sequence shown here is derived from an EMBL/GenBank/DDBJ whole genome shotgun (WGS) entry which is preliminary data.</text>
</comment>
<comment type="subcellular location">
    <subcellularLocation>
        <location evidence="8">Cytoplasm</location>
    </subcellularLocation>
</comment>
<comment type="similarity">
    <text evidence="2 8">Belongs to the pantothenate synthetase family.</text>
</comment>
<feature type="binding site" evidence="8">
    <location>
        <begin position="184"/>
        <end position="187"/>
    </location>
    <ligand>
        <name>ATP</name>
        <dbReference type="ChEBI" id="CHEBI:30616"/>
    </ligand>
</feature>
<evidence type="ECO:0000256" key="2">
    <source>
        <dbReference type="ARBA" id="ARBA00009256"/>
    </source>
</evidence>
<dbReference type="PANTHER" id="PTHR21299:SF1">
    <property type="entry name" value="PANTOATE--BETA-ALANINE LIGASE"/>
    <property type="match status" value="1"/>
</dbReference>
<dbReference type="GO" id="GO:0004592">
    <property type="term" value="F:pantoate-beta-alanine ligase activity"/>
    <property type="evidence" value="ECO:0007669"/>
    <property type="project" value="UniProtKB-UniRule"/>
</dbReference>